<comment type="subcellular location">
    <subcellularLocation>
        <location evidence="1">Endoplasmic reticulum membrane</location>
        <topology evidence="1">Multi-pass membrane protein</topology>
    </subcellularLocation>
</comment>
<dbReference type="GO" id="GO:0006614">
    <property type="term" value="P:SRP-dependent cotranslational protein targeting to membrane"/>
    <property type="evidence" value="ECO:0007669"/>
    <property type="project" value="TreeGrafter"/>
</dbReference>
<dbReference type="InterPro" id="IPR014756">
    <property type="entry name" value="Ig_E-set"/>
</dbReference>
<evidence type="ECO:0000256" key="3">
    <source>
        <dbReference type="ARBA" id="ARBA00022692"/>
    </source>
</evidence>
<dbReference type="PANTHER" id="PTHR24075:SF0">
    <property type="entry name" value="TRANSLOCATION PROTEIN SEC63 HOMOLOG"/>
    <property type="match status" value="1"/>
</dbReference>
<dbReference type="GO" id="GO:0031207">
    <property type="term" value="C:Sec62/Sec63 complex"/>
    <property type="evidence" value="ECO:0007669"/>
    <property type="project" value="TreeGrafter"/>
</dbReference>
<keyword evidence="2" id="KW-0813">Transport</keyword>
<keyword evidence="3 10" id="KW-0812">Transmembrane</keyword>
<evidence type="ECO:0000256" key="5">
    <source>
        <dbReference type="ARBA" id="ARBA00022927"/>
    </source>
</evidence>
<keyword evidence="4" id="KW-0256">Endoplasmic reticulum</keyword>
<evidence type="ECO:0000256" key="4">
    <source>
        <dbReference type="ARBA" id="ARBA00022824"/>
    </source>
</evidence>
<evidence type="ECO:0000256" key="6">
    <source>
        <dbReference type="ARBA" id="ARBA00022989"/>
    </source>
</evidence>
<dbReference type="STRING" id="1684307.A0A316U2U0"/>
<dbReference type="InterPro" id="IPR004179">
    <property type="entry name" value="Sec63-dom"/>
</dbReference>
<keyword evidence="8" id="KW-0143">Chaperone</keyword>
<dbReference type="GO" id="GO:0006620">
    <property type="term" value="P:post-translational protein targeting to endoplasmic reticulum membrane"/>
    <property type="evidence" value="ECO:0007669"/>
    <property type="project" value="TreeGrafter"/>
</dbReference>
<dbReference type="InterPro" id="IPR035892">
    <property type="entry name" value="C2_domain_sf"/>
</dbReference>
<dbReference type="Gene3D" id="2.60.40.150">
    <property type="entry name" value="C2 domain"/>
    <property type="match status" value="1"/>
</dbReference>
<feature type="transmembrane region" description="Helical" evidence="10">
    <location>
        <begin position="198"/>
        <end position="221"/>
    </location>
</feature>
<evidence type="ECO:0000256" key="8">
    <source>
        <dbReference type="ARBA" id="ARBA00023186"/>
    </source>
</evidence>
<evidence type="ECO:0000256" key="10">
    <source>
        <dbReference type="SAM" id="Phobius"/>
    </source>
</evidence>
<dbReference type="Gene3D" id="1.10.3380.10">
    <property type="entry name" value="Sec63 N-terminal domain-like domain"/>
    <property type="match status" value="1"/>
</dbReference>
<dbReference type="Pfam" id="PF00226">
    <property type="entry name" value="DnaJ"/>
    <property type="match status" value="1"/>
</dbReference>
<dbReference type="Gene3D" id="1.10.287.110">
    <property type="entry name" value="DnaJ domain"/>
    <property type="match status" value="1"/>
</dbReference>
<evidence type="ECO:0000259" key="11">
    <source>
        <dbReference type="PROSITE" id="PS50076"/>
    </source>
</evidence>
<name>A0A316U2U0_9BASI</name>
<reference evidence="12 13" key="1">
    <citation type="journal article" date="2018" name="Mol. Biol. Evol.">
        <title>Broad Genomic Sampling Reveals a Smut Pathogenic Ancestry of the Fungal Clade Ustilaginomycotina.</title>
        <authorList>
            <person name="Kijpornyongpan T."/>
            <person name="Mondo S.J."/>
            <person name="Barry K."/>
            <person name="Sandor L."/>
            <person name="Lee J."/>
            <person name="Lipzen A."/>
            <person name="Pangilinan J."/>
            <person name="LaButti K."/>
            <person name="Hainaut M."/>
            <person name="Henrissat B."/>
            <person name="Grigoriev I.V."/>
            <person name="Spatafora J.W."/>
            <person name="Aime M.C."/>
        </authorList>
    </citation>
    <scope>NUCLEOTIDE SEQUENCE [LARGE SCALE GENOMIC DNA]</scope>
    <source>
        <strain evidence="12 13">MCA 4718</strain>
    </source>
</reference>
<dbReference type="GO" id="GO:0003723">
    <property type="term" value="F:RNA binding"/>
    <property type="evidence" value="ECO:0007669"/>
    <property type="project" value="TreeGrafter"/>
</dbReference>
<dbReference type="EMBL" id="KZ819332">
    <property type="protein sequence ID" value="PWN19124.1"/>
    <property type="molecule type" value="Genomic_DNA"/>
</dbReference>
<dbReference type="FunFam" id="1.10.287.110:FF:000039">
    <property type="entry name" value="Protein translocation complex component (Npl1)"/>
    <property type="match status" value="1"/>
</dbReference>
<dbReference type="InterPro" id="IPR001623">
    <property type="entry name" value="DnaJ_domain"/>
</dbReference>
<feature type="compositionally biased region" description="Acidic residues" evidence="9">
    <location>
        <begin position="670"/>
        <end position="701"/>
    </location>
</feature>
<keyword evidence="5" id="KW-0653">Protein transport</keyword>
<proteinExistence type="predicted"/>
<feature type="compositionally biased region" description="Acidic residues" evidence="9">
    <location>
        <begin position="625"/>
        <end position="645"/>
    </location>
</feature>
<dbReference type="SMART" id="SM00271">
    <property type="entry name" value="DnaJ"/>
    <property type="match status" value="1"/>
</dbReference>
<evidence type="ECO:0000256" key="9">
    <source>
        <dbReference type="SAM" id="MobiDB-lite"/>
    </source>
</evidence>
<dbReference type="RefSeq" id="XP_025346284.1">
    <property type="nucleotide sequence ID" value="XM_025495290.1"/>
</dbReference>
<evidence type="ECO:0000256" key="7">
    <source>
        <dbReference type="ARBA" id="ARBA00023136"/>
    </source>
</evidence>
<feature type="transmembrane region" description="Helical" evidence="10">
    <location>
        <begin position="12"/>
        <end position="33"/>
    </location>
</feature>
<dbReference type="SUPFAM" id="SSF158702">
    <property type="entry name" value="Sec63 N-terminal domain-like"/>
    <property type="match status" value="1"/>
</dbReference>
<dbReference type="GeneID" id="37017024"/>
<evidence type="ECO:0000256" key="2">
    <source>
        <dbReference type="ARBA" id="ARBA00022448"/>
    </source>
</evidence>
<dbReference type="SUPFAM" id="SSF46565">
    <property type="entry name" value="Chaperone J-domain"/>
    <property type="match status" value="1"/>
</dbReference>
<dbReference type="Proteomes" id="UP000245942">
    <property type="component" value="Unassembled WGS sequence"/>
</dbReference>
<organism evidence="12 13">
    <name type="scientific">Pseudomicrostroma glucosiphilum</name>
    <dbReference type="NCBI Taxonomy" id="1684307"/>
    <lineage>
        <taxon>Eukaryota</taxon>
        <taxon>Fungi</taxon>
        <taxon>Dikarya</taxon>
        <taxon>Basidiomycota</taxon>
        <taxon>Ustilaginomycotina</taxon>
        <taxon>Exobasidiomycetes</taxon>
        <taxon>Microstromatales</taxon>
        <taxon>Microstromatales incertae sedis</taxon>
        <taxon>Pseudomicrostroma</taxon>
    </lineage>
</organism>
<sequence>MSQYKYDEEGGQFLTFVLTFLLLVLVPLTWSLLSGLTQRTRSQGWFDARGQKVSAIKRINRRSITNPRIGKKLLFVVVGWACAAFVAKRVSNAAANSQHSVYDPFTILGIAANAAPKEIKKHYKKLSIKFHPDKIRLSGNQTKESVEAHYIELTKAYKALTDDTIRKNFELYGHPDGRQEMSMGIALPTWVVAGQNNIWVLGAYGLVFGILLPYMVARWWYGSRARTKDGLILSTAQTFFQHLKEDTPAPRLIALLSISEDFEDKKLDKRGKDANEAALQEMENEVRSRLKAHGPQWELTPSFRSQSIRKALVLLYAHLFRIESKSAQLTKERYLAAAKAERLLNGMLSIALAHNWLDLTNLIMDTIQCFVQAVPISEDRNVAELLQLGGLKLNTAKSIVAKSDLGREGIQGLFKVPDSERKELVGAKEIGDQQYDHIVKVAGEWPRIEFVDAFFKVSGERLVTGGAIVQFVVKVRTLPPKRDETLLSNGVRPGSVNVDLDDDVRSGVEDDEEVTNALGGKVSAEALSTEGKQVVGVSRAPHFPLERKPHWWIYLGDAKQDRIIVQPSKLTDVGPDKTRSFTIQFQAPPNAGMYTFIAQIKSDSYLGSDAQRFVKLRVEDSEVLDGADGEWEDEEDDISEPDEDTLAGQMAMMRGGKVKPSPVHRKRGESDDDDDEDEDAESGTDEEADEDEVTDSDTDEE</sequence>
<keyword evidence="7 10" id="KW-0472">Membrane</keyword>
<evidence type="ECO:0000313" key="12">
    <source>
        <dbReference type="EMBL" id="PWN19124.1"/>
    </source>
</evidence>
<dbReference type="PANTHER" id="PTHR24075">
    <property type="entry name" value="SEC63 DOMAIN-CONTAINING"/>
    <property type="match status" value="1"/>
</dbReference>
<dbReference type="PRINTS" id="PR00625">
    <property type="entry name" value="JDOMAIN"/>
</dbReference>
<dbReference type="CDD" id="cd06257">
    <property type="entry name" value="DnaJ"/>
    <property type="match status" value="1"/>
</dbReference>
<accession>A0A316U2U0</accession>
<dbReference type="OrthoDB" id="1734229at2759"/>
<protein>
    <recommendedName>
        <fullName evidence="11">J domain-containing protein</fullName>
    </recommendedName>
</protein>
<dbReference type="AlphaFoldDB" id="A0A316U2U0"/>
<dbReference type="GO" id="GO:0008320">
    <property type="term" value="F:protein transmembrane transporter activity"/>
    <property type="evidence" value="ECO:0007669"/>
    <property type="project" value="TreeGrafter"/>
</dbReference>
<dbReference type="PROSITE" id="PS50076">
    <property type="entry name" value="DNAJ_2"/>
    <property type="match status" value="1"/>
</dbReference>
<keyword evidence="6 10" id="KW-1133">Transmembrane helix</keyword>
<evidence type="ECO:0000313" key="13">
    <source>
        <dbReference type="Proteomes" id="UP000245942"/>
    </source>
</evidence>
<dbReference type="InterPro" id="IPR036869">
    <property type="entry name" value="J_dom_sf"/>
</dbReference>
<feature type="region of interest" description="Disordered" evidence="9">
    <location>
        <begin position="625"/>
        <end position="701"/>
    </location>
</feature>
<dbReference type="Pfam" id="PF02889">
    <property type="entry name" value="Sec63"/>
    <property type="match status" value="1"/>
</dbReference>
<evidence type="ECO:0000256" key="1">
    <source>
        <dbReference type="ARBA" id="ARBA00004477"/>
    </source>
</evidence>
<dbReference type="SUPFAM" id="SSF81296">
    <property type="entry name" value="E set domains"/>
    <property type="match status" value="1"/>
</dbReference>
<dbReference type="SMART" id="SM00973">
    <property type="entry name" value="Sec63"/>
    <property type="match status" value="1"/>
</dbReference>
<feature type="domain" description="J" evidence="11">
    <location>
        <begin position="103"/>
        <end position="173"/>
    </location>
</feature>
<keyword evidence="13" id="KW-1185">Reference proteome</keyword>
<gene>
    <name evidence="12" type="ORF">BCV69DRAFT_44930</name>
</gene>